<dbReference type="GO" id="GO:0000155">
    <property type="term" value="F:phosphorelay sensor kinase activity"/>
    <property type="evidence" value="ECO:0007669"/>
    <property type="project" value="InterPro"/>
</dbReference>
<evidence type="ECO:0000313" key="12">
    <source>
        <dbReference type="EMBL" id="SDT89934.1"/>
    </source>
</evidence>
<dbReference type="SUPFAM" id="SSF47384">
    <property type="entry name" value="Homodimeric domain of signal transducing histidine kinase"/>
    <property type="match status" value="1"/>
</dbReference>
<dbReference type="InterPro" id="IPR003594">
    <property type="entry name" value="HATPase_dom"/>
</dbReference>
<dbReference type="SMART" id="SM00091">
    <property type="entry name" value="PAS"/>
    <property type="match status" value="1"/>
</dbReference>
<keyword evidence="3" id="KW-0597">Phosphoprotein</keyword>
<dbReference type="InterPro" id="IPR004358">
    <property type="entry name" value="Sig_transdc_His_kin-like_C"/>
</dbReference>
<dbReference type="CDD" id="cd00082">
    <property type="entry name" value="HisKA"/>
    <property type="match status" value="1"/>
</dbReference>
<dbReference type="NCBIfam" id="TIGR00229">
    <property type="entry name" value="sensory_box"/>
    <property type="match status" value="1"/>
</dbReference>
<dbReference type="AlphaFoldDB" id="A0A1H2E4G9"/>
<dbReference type="Pfam" id="PF00989">
    <property type="entry name" value="PAS"/>
    <property type="match status" value="1"/>
</dbReference>
<dbReference type="SMART" id="SM00388">
    <property type="entry name" value="HisKA"/>
    <property type="match status" value="1"/>
</dbReference>
<dbReference type="SUPFAM" id="SSF55874">
    <property type="entry name" value="ATPase domain of HSP90 chaperone/DNA topoisomerase II/histidine kinase"/>
    <property type="match status" value="1"/>
</dbReference>
<dbReference type="Pfam" id="PF00512">
    <property type="entry name" value="HisKA"/>
    <property type="match status" value="1"/>
</dbReference>
<comment type="catalytic activity">
    <reaction evidence="1">
        <text>ATP + protein L-histidine = ADP + protein N-phospho-L-histidine.</text>
        <dbReference type="EC" id="2.7.13.3"/>
    </reaction>
</comment>
<dbReference type="PRINTS" id="PR00344">
    <property type="entry name" value="BCTRLSENSOR"/>
</dbReference>
<evidence type="ECO:0000256" key="1">
    <source>
        <dbReference type="ARBA" id="ARBA00000085"/>
    </source>
</evidence>
<dbReference type="InterPro" id="IPR000014">
    <property type="entry name" value="PAS"/>
</dbReference>
<evidence type="ECO:0000256" key="7">
    <source>
        <dbReference type="ARBA" id="ARBA00022840"/>
    </source>
</evidence>
<dbReference type="Pfam" id="PF02518">
    <property type="entry name" value="HATPase_c"/>
    <property type="match status" value="1"/>
</dbReference>
<dbReference type="InterPro" id="IPR003661">
    <property type="entry name" value="HisK_dim/P_dom"/>
</dbReference>
<dbReference type="PROSITE" id="PS50109">
    <property type="entry name" value="HIS_KIN"/>
    <property type="match status" value="1"/>
</dbReference>
<keyword evidence="6" id="KW-0418">Kinase</keyword>
<evidence type="ECO:0000313" key="13">
    <source>
        <dbReference type="Proteomes" id="UP000199608"/>
    </source>
</evidence>
<name>A0A1H2E4G9_9BACT</name>
<dbReference type="SMART" id="SM00387">
    <property type="entry name" value="HATPase_c"/>
    <property type="match status" value="1"/>
</dbReference>
<feature type="transmembrane region" description="Helical" evidence="9">
    <location>
        <begin position="42"/>
        <end position="62"/>
    </location>
</feature>
<keyword evidence="13" id="KW-1185">Reference proteome</keyword>
<evidence type="ECO:0000256" key="3">
    <source>
        <dbReference type="ARBA" id="ARBA00022553"/>
    </source>
</evidence>
<dbReference type="InterPro" id="IPR035965">
    <property type="entry name" value="PAS-like_dom_sf"/>
</dbReference>
<dbReference type="Gene3D" id="3.30.450.20">
    <property type="entry name" value="PAS domain"/>
    <property type="match status" value="1"/>
</dbReference>
<dbReference type="InterPro" id="IPR036890">
    <property type="entry name" value="HATPase_C_sf"/>
</dbReference>
<dbReference type="Proteomes" id="UP000199608">
    <property type="component" value="Unassembled WGS sequence"/>
</dbReference>
<dbReference type="PANTHER" id="PTHR43065">
    <property type="entry name" value="SENSOR HISTIDINE KINASE"/>
    <property type="match status" value="1"/>
</dbReference>
<evidence type="ECO:0000256" key="6">
    <source>
        <dbReference type="ARBA" id="ARBA00022777"/>
    </source>
</evidence>
<gene>
    <name evidence="12" type="ORF">SAMN04487931_102488</name>
</gene>
<evidence type="ECO:0000259" key="10">
    <source>
        <dbReference type="PROSITE" id="PS50109"/>
    </source>
</evidence>
<protein>
    <recommendedName>
        <fullName evidence="2">histidine kinase</fullName>
        <ecNumber evidence="2">2.7.13.3</ecNumber>
    </recommendedName>
</protein>
<dbReference type="InterPro" id="IPR005467">
    <property type="entry name" value="His_kinase_dom"/>
</dbReference>
<evidence type="ECO:0000256" key="8">
    <source>
        <dbReference type="ARBA" id="ARBA00023012"/>
    </source>
</evidence>
<dbReference type="CDD" id="cd00130">
    <property type="entry name" value="PAS"/>
    <property type="match status" value="1"/>
</dbReference>
<evidence type="ECO:0000256" key="9">
    <source>
        <dbReference type="SAM" id="Phobius"/>
    </source>
</evidence>
<dbReference type="EC" id="2.7.13.3" evidence="2"/>
<keyword evidence="7" id="KW-0067">ATP-binding</keyword>
<dbReference type="GO" id="GO:0006355">
    <property type="term" value="P:regulation of DNA-templated transcription"/>
    <property type="evidence" value="ECO:0007669"/>
    <property type="project" value="InterPro"/>
</dbReference>
<dbReference type="Gene3D" id="1.10.287.130">
    <property type="match status" value="1"/>
</dbReference>
<keyword evidence="9" id="KW-0812">Transmembrane</keyword>
<feature type="domain" description="PAS" evidence="11">
    <location>
        <begin position="149"/>
        <end position="192"/>
    </location>
</feature>
<keyword evidence="4" id="KW-0808">Transferase</keyword>
<dbReference type="PANTHER" id="PTHR43065:SF10">
    <property type="entry name" value="PEROXIDE STRESS-ACTIVATED HISTIDINE KINASE MAK3"/>
    <property type="match status" value="1"/>
</dbReference>
<keyword evidence="8" id="KW-0902">Two-component regulatory system</keyword>
<dbReference type="SUPFAM" id="SSF55785">
    <property type="entry name" value="PYP-like sensor domain (PAS domain)"/>
    <property type="match status" value="1"/>
</dbReference>
<dbReference type="GO" id="GO:0005524">
    <property type="term" value="F:ATP binding"/>
    <property type="evidence" value="ECO:0007669"/>
    <property type="project" value="UniProtKB-KW"/>
</dbReference>
<evidence type="ECO:0000256" key="5">
    <source>
        <dbReference type="ARBA" id="ARBA00022741"/>
    </source>
</evidence>
<feature type="domain" description="Histidine kinase" evidence="10">
    <location>
        <begin position="287"/>
        <end position="495"/>
    </location>
</feature>
<evidence type="ECO:0000256" key="2">
    <source>
        <dbReference type="ARBA" id="ARBA00012438"/>
    </source>
</evidence>
<dbReference type="EMBL" id="FNLL01000002">
    <property type="protein sequence ID" value="SDT89934.1"/>
    <property type="molecule type" value="Genomic_DNA"/>
</dbReference>
<organism evidence="12 13">
    <name type="scientific">Desulfobacula phenolica</name>
    <dbReference type="NCBI Taxonomy" id="90732"/>
    <lineage>
        <taxon>Bacteria</taxon>
        <taxon>Pseudomonadati</taxon>
        <taxon>Thermodesulfobacteriota</taxon>
        <taxon>Desulfobacteria</taxon>
        <taxon>Desulfobacterales</taxon>
        <taxon>Desulfobacteraceae</taxon>
        <taxon>Desulfobacula</taxon>
    </lineage>
</organism>
<dbReference type="InterPro" id="IPR013767">
    <property type="entry name" value="PAS_fold"/>
</dbReference>
<dbReference type="Gene3D" id="3.30.565.10">
    <property type="entry name" value="Histidine kinase-like ATPase, C-terminal domain"/>
    <property type="match status" value="1"/>
</dbReference>
<keyword evidence="5" id="KW-0547">Nucleotide-binding</keyword>
<accession>A0A1H2E4G9</accession>
<reference evidence="13" key="1">
    <citation type="submission" date="2016-10" db="EMBL/GenBank/DDBJ databases">
        <authorList>
            <person name="Varghese N."/>
            <person name="Submissions S."/>
        </authorList>
    </citation>
    <scope>NUCLEOTIDE SEQUENCE [LARGE SCALE GENOMIC DNA]</scope>
    <source>
        <strain evidence="13">DSM 3384</strain>
    </source>
</reference>
<sequence length="514" mass="57534">MIISFVPILAVDVIGSVAMVVVALLCLYKAKRLREMDSDNAVFLYLLWISTGFTVFAVSRSFGHILRQFLILTSNADAWQAITSYSGSVNTGSFMLVGLITLFFNQSWNINEKIHSSRKKLEDTHIKLMDLNQTLENKVIERTERLTSSEHKCRRIFEQSLDTIMVTDKDFKIMEINPAGIELTGYSRDEMILKKMTVGSFFTDLSEWEKISSKIDSKEYILNEETEFLRPDNSSLLVLMTAGVDYGAFGCEKSYHFIIKNVNEKRVMEQQIAQADKLAALGELSAGVAHEINNPLGIILGYTQLLLKQEPEHQEDLKIIEKHVHNCKTVVSDLLSFSRKGPSTLSVVDINKVVDGVVKFLSNHSDFRNIEMTLNPHTGDRLNIIGNDQELSQVMVNLVINACHAVDKKGRIDIATQKTEGNKILIMVKDNGKGIEKENLSRIFDPFFTTKPVGQGTGLGLSVGYGIIKRHQGDIRVKSSKGKGTVFTISLPADRSGIQAKKRQDKNDGTYTCS</sequence>
<dbReference type="RefSeq" id="WP_092231052.1">
    <property type="nucleotide sequence ID" value="NZ_FNLL01000002.1"/>
</dbReference>
<proteinExistence type="predicted"/>
<keyword evidence="9" id="KW-0472">Membrane</keyword>
<dbReference type="PROSITE" id="PS50112">
    <property type="entry name" value="PAS"/>
    <property type="match status" value="1"/>
</dbReference>
<feature type="transmembrane region" description="Helical" evidence="9">
    <location>
        <begin position="6"/>
        <end position="30"/>
    </location>
</feature>
<evidence type="ECO:0000259" key="11">
    <source>
        <dbReference type="PROSITE" id="PS50112"/>
    </source>
</evidence>
<evidence type="ECO:0000256" key="4">
    <source>
        <dbReference type="ARBA" id="ARBA00022679"/>
    </source>
</evidence>
<keyword evidence="9" id="KW-1133">Transmembrane helix</keyword>
<dbReference type="InterPro" id="IPR036097">
    <property type="entry name" value="HisK_dim/P_sf"/>
</dbReference>